<name>A0A8K0AHN7_ANDGO</name>
<proteinExistence type="predicted"/>
<dbReference type="AlphaFoldDB" id="A0A8K0AHN7"/>
<dbReference type="Pfam" id="PF04707">
    <property type="entry name" value="PRELI"/>
    <property type="match status" value="1"/>
</dbReference>
<dbReference type="OrthoDB" id="407630at2759"/>
<dbReference type="Proteomes" id="UP000799049">
    <property type="component" value="Unassembled WGS sequence"/>
</dbReference>
<dbReference type="InterPro" id="IPR006797">
    <property type="entry name" value="PRELI/MSF1_dom"/>
</dbReference>
<evidence type="ECO:0000259" key="1">
    <source>
        <dbReference type="PROSITE" id="PS50904"/>
    </source>
</evidence>
<keyword evidence="3" id="KW-1185">Reference proteome</keyword>
<gene>
    <name evidence="2" type="ORF">ANDGO_03162</name>
</gene>
<reference evidence="2" key="1">
    <citation type="submission" date="2019-09" db="EMBL/GenBank/DDBJ databases">
        <title>The Mitochondrial Proteome of the Jakobid, Andalucia godoyi, a Protist With the Most Gene-Rich and Bacteria-Like Mitochondrial Genome.</title>
        <authorList>
            <person name="Gray M.W."/>
            <person name="Burger G."/>
            <person name="Derelle R."/>
            <person name="Klimes V."/>
            <person name="Leger M."/>
            <person name="Sarrasin M."/>
            <person name="Vlcek C."/>
            <person name="Roger A.J."/>
            <person name="Elias M."/>
            <person name="Lang B.F."/>
        </authorList>
    </citation>
    <scope>NUCLEOTIDE SEQUENCE</scope>
    <source>
        <strain evidence="2">And28</strain>
    </source>
</reference>
<accession>A0A8K0AHN7</accession>
<dbReference type="PROSITE" id="PS50904">
    <property type="entry name" value="PRELI_MSF1"/>
    <property type="match status" value="1"/>
</dbReference>
<organism evidence="2 3">
    <name type="scientific">Andalucia godoyi</name>
    <name type="common">Flagellate</name>
    <dbReference type="NCBI Taxonomy" id="505711"/>
    <lineage>
        <taxon>Eukaryota</taxon>
        <taxon>Discoba</taxon>
        <taxon>Jakobida</taxon>
        <taxon>Andalucina</taxon>
        <taxon>Andaluciidae</taxon>
        <taxon>Andalucia</taxon>
    </lineage>
</organism>
<evidence type="ECO:0000313" key="2">
    <source>
        <dbReference type="EMBL" id="KAF0853117.1"/>
    </source>
</evidence>
<protein>
    <submittedName>
        <fullName evidence="2">Mitochondrial mitochondrial IMS protein UPS2</fullName>
    </submittedName>
</protein>
<feature type="domain" description="PRELI/MSF1" evidence="1">
    <location>
        <begin position="1"/>
        <end position="171"/>
    </location>
</feature>
<evidence type="ECO:0000313" key="3">
    <source>
        <dbReference type="Proteomes" id="UP000799049"/>
    </source>
</evidence>
<dbReference type="GO" id="GO:0005758">
    <property type="term" value="C:mitochondrial intermembrane space"/>
    <property type="evidence" value="ECO:0007669"/>
    <property type="project" value="InterPro"/>
</dbReference>
<dbReference type="EMBL" id="VRVR01000002">
    <property type="protein sequence ID" value="KAF0853117.1"/>
    <property type="molecule type" value="Genomic_DNA"/>
</dbReference>
<dbReference type="PANTHER" id="PTHR11158">
    <property type="entry name" value="MSF1/PX19 RELATED"/>
    <property type="match status" value="1"/>
</dbReference>
<dbReference type="InterPro" id="IPR037365">
    <property type="entry name" value="Slowmo/Ups"/>
</dbReference>
<comment type="caution">
    <text evidence="2">The sequence shown here is derived from an EMBL/GenBank/DDBJ whole genome shotgun (WGS) entry which is preliminary data.</text>
</comment>
<sequence length="187" mass="21409">MVVTGSVDYTYKFPWKTVVGFTWFKFPDPAEPRVRCVTVGREVSVPDVEVSEDRLFTVDNDAPSWIKAVLGVKVFEFTEVASINNEKEKLVINTKNITFSSIMSATETSSYVPDSQNSDWTHFHQDLSVQVKLGWLSHKIEKYAVSYFTSEARNSHQRMSDRIKNTLANGADPDRIFDRIFHFSQIS</sequence>